<organism evidence="1 2">
    <name type="scientific">Nostocoides australiense Ben110</name>
    <dbReference type="NCBI Taxonomy" id="1193182"/>
    <lineage>
        <taxon>Bacteria</taxon>
        <taxon>Bacillati</taxon>
        <taxon>Actinomycetota</taxon>
        <taxon>Actinomycetes</taxon>
        <taxon>Micrococcales</taxon>
        <taxon>Intrasporangiaceae</taxon>
        <taxon>Nostocoides</taxon>
    </lineage>
</organism>
<dbReference type="AlphaFoldDB" id="W6JX65"/>
<accession>W6JX65</accession>
<protein>
    <submittedName>
        <fullName evidence="1">Uncharacterized protein</fullName>
    </submittedName>
</protein>
<dbReference type="Proteomes" id="UP000035763">
    <property type="component" value="Unassembled WGS sequence"/>
</dbReference>
<reference evidence="1 2" key="1">
    <citation type="journal article" date="2013" name="ISME J.">
        <title>A metabolic model for members of the genus Tetrasphaera involved in enhanced biological phosphorus removal.</title>
        <authorList>
            <person name="Kristiansen R."/>
            <person name="Nguyen H.T.T."/>
            <person name="Saunders A.M."/>
            <person name="Nielsen J.L."/>
            <person name="Wimmer R."/>
            <person name="Le V.Q."/>
            <person name="McIlroy S.J."/>
            <person name="Petrovski S."/>
            <person name="Seviour R.J."/>
            <person name="Calteau A."/>
            <person name="Nielsen K.L."/>
            <person name="Nielsen P.H."/>
        </authorList>
    </citation>
    <scope>NUCLEOTIDE SEQUENCE [LARGE SCALE GENOMIC DNA]</scope>
    <source>
        <strain evidence="1 2">Ben110</strain>
    </source>
</reference>
<dbReference type="RefSeq" id="WP_048699323.1">
    <property type="nucleotide sequence ID" value="NZ_HG764815.1"/>
</dbReference>
<evidence type="ECO:0000313" key="2">
    <source>
        <dbReference type="Proteomes" id="UP000035763"/>
    </source>
</evidence>
<proteinExistence type="predicted"/>
<dbReference type="OrthoDB" id="10006597at2"/>
<sequence length="70" mass="7297">MTAPGAAPPLRGHTAWHLLRFAIACRSSAIVLDLQGHPDHATHLRALATASDNRAAQRTAAAPVSLPRAA</sequence>
<dbReference type="EMBL" id="CAJA01000240">
    <property type="protein sequence ID" value="CCH73697.1"/>
    <property type="molecule type" value="Genomic_DNA"/>
</dbReference>
<gene>
    <name evidence="1" type="ORF">BN11_3140009</name>
</gene>
<dbReference type="STRING" id="1193182.BN11_3140009"/>
<comment type="caution">
    <text evidence="1">The sequence shown here is derived from an EMBL/GenBank/DDBJ whole genome shotgun (WGS) entry which is preliminary data.</text>
</comment>
<keyword evidence="2" id="KW-1185">Reference proteome</keyword>
<evidence type="ECO:0000313" key="1">
    <source>
        <dbReference type="EMBL" id="CCH73697.1"/>
    </source>
</evidence>
<name>W6JX65_9MICO</name>